<dbReference type="InterPro" id="IPR053043">
    <property type="entry name" value="Ras-cAMP_regulatory"/>
</dbReference>
<dbReference type="GeneID" id="18811374"/>
<gene>
    <name evidence="3" type="ORF">SERLADRAFT_389078</name>
</gene>
<dbReference type="Pfam" id="PF11702">
    <property type="entry name" value="DUF3295"/>
    <property type="match status" value="1"/>
</dbReference>
<dbReference type="KEGG" id="sla:SERLADRAFT_389078"/>
<feature type="compositionally biased region" description="Polar residues" evidence="1">
    <location>
        <begin position="166"/>
        <end position="180"/>
    </location>
</feature>
<dbReference type="RefSeq" id="XP_007318247.1">
    <property type="nucleotide sequence ID" value="XM_007318185.1"/>
</dbReference>
<reference evidence="3" key="1">
    <citation type="submission" date="2011-04" db="EMBL/GenBank/DDBJ databases">
        <title>Evolution of plant cell wall degrading machinery underlies the functional diversity of forest fungi.</title>
        <authorList>
            <consortium name="US DOE Joint Genome Institute (JGI-PGF)"/>
            <person name="Eastwood D.C."/>
            <person name="Floudas D."/>
            <person name="Binder M."/>
            <person name="Majcherczyk A."/>
            <person name="Schneider P."/>
            <person name="Aerts A."/>
            <person name="Asiegbu F.O."/>
            <person name="Baker S.E."/>
            <person name="Barry K."/>
            <person name="Bendiksby M."/>
            <person name="Blumentritt M."/>
            <person name="Coutinho P.M."/>
            <person name="Cullen D."/>
            <person name="Cullen D."/>
            <person name="Gathman A."/>
            <person name="Goodell B."/>
            <person name="Henrissat B."/>
            <person name="Ihrmark K."/>
            <person name="Kauserud H."/>
            <person name="Kohler A."/>
            <person name="LaButti K."/>
            <person name="Lapidus A."/>
            <person name="Lavin J.L."/>
            <person name="Lee Y.-H."/>
            <person name="Lindquist E."/>
            <person name="Lilly W."/>
            <person name="Lucas S."/>
            <person name="Morin E."/>
            <person name="Murat C."/>
            <person name="Oguiza J.A."/>
            <person name="Park J."/>
            <person name="Pisabarro A.G."/>
            <person name="Riley R."/>
            <person name="Rosling A."/>
            <person name="Salamov A."/>
            <person name="Schmidt O."/>
            <person name="Schmutz J."/>
            <person name="Skrede I."/>
            <person name="Stenlid J."/>
            <person name="Wiebenga A."/>
            <person name="Xie X."/>
            <person name="Kues U."/>
            <person name="Hibbett D.S."/>
            <person name="Hoffmeister D."/>
            <person name="Hogberg N."/>
            <person name="Martin F."/>
            <person name="Grigoriev I.V."/>
            <person name="Watkinson S.C."/>
        </authorList>
    </citation>
    <scope>NUCLEOTIDE SEQUENCE</scope>
    <source>
        <strain evidence="3">S7.9</strain>
    </source>
</reference>
<feature type="region of interest" description="Disordered" evidence="1">
    <location>
        <begin position="152"/>
        <end position="190"/>
    </location>
</feature>
<dbReference type="HOGENOM" id="CLU_114371_0_0_1"/>
<feature type="region of interest" description="Disordered" evidence="1">
    <location>
        <begin position="1"/>
        <end position="81"/>
    </location>
</feature>
<dbReference type="PANTHER" id="PTHR28014:SF1">
    <property type="entry name" value="NEGATIVE REGULATOR OF RAS-CAMP PATHWAY"/>
    <property type="match status" value="1"/>
</dbReference>
<evidence type="ECO:0000313" key="3">
    <source>
        <dbReference type="EMBL" id="EGO24228.1"/>
    </source>
</evidence>
<evidence type="ECO:0000256" key="1">
    <source>
        <dbReference type="SAM" id="MobiDB-lite"/>
    </source>
</evidence>
<dbReference type="AlphaFoldDB" id="F8NVR7"/>
<dbReference type="OrthoDB" id="515401at2759"/>
<feature type="compositionally biased region" description="Acidic residues" evidence="1">
    <location>
        <begin position="27"/>
        <end position="39"/>
    </location>
</feature>
<proteinExistence type="predicted"/>
<accession>F8NVR7</accession>
<dbReference type="GO" id="GO:0031930">
    <property type="term" value="P:mitochondria-nucleus signaling pathway"/>
    <property type="evidence" value="ECO:0007669"/>
    <property type="project" value="TreeGrafter"/>
</dbReference>
<sequence length="209" mass="22793">GRGNEKENGNGNSGAGAYRPKGRPQEEDMEDESDSDEENDKIQVSKSIAHQKLAALAGRRGSDRSTSSQQALPSRMAATRPVLPTVATAPIPLGHPYNLPAPAPPMTPRTTRRQMLSTELSESLRRNLLWERQVSKVNVVVGARRTSGGGLLGGLRPLTATASAGEPSSRTGDRTSSQHRVVNGEEEERRRRAMARNRSWADDYHYAGW</sequence>
<dbReference type="EMBL" id="GL945434">
    <property type="protein sequence ID" value="EGO24228.1"/>
    <property type="molecule type" value="Genomic_DNA"/>
</dbReference>
<feature type="domain" description="DUF3295" evidence="2">
    <location>
        <begin position="38"/>
        <end position="147"/>
    </location>
</feature>
<organism>
    <name type="scientific">Serpula lacrymans var. lacrymans (strain S7.9)</name>
    <name type="common">Dry rot fungus</name>
    <dbReference type="NCBI Taxonomy" id="578457"/>
    <lineage>
        <taxon>Eukaryota</taxon>
        <taxon>Fungi</taxon>
        <taxon>Dikarya</taxon>
        <taxon>Basidiomycota</taxon>
        <taxon>Agaricomycotina</taxon>
        <taxon>Agaricomycetes</taxon>
        <taxon>Agaricomycetidae</taxon>
        <taxon>Boletales</taxon>
        <taxon>Coniophorineae</taxon>
        <taxon>Serpulaceae</taxon>
        <taxon>Serpula</taxon>
    </lineage>
</organism>
<dbReference type="GO" id="GO:0000122">
    <property type="term" value="P:negative regulation of transcription by RNA polymerase II"/>
    <property type="evidence" value="ECO:0007669"/>
    <property type="project" value="TreeGrafter"/>
</dbReference>
<evidence type="ECO:0000259" key="2">
    <source>
        <dbReference type="Pfam" id="PF11702"/>
    </source>
</evidence>
<dbReference type="GO" id="GO:0006808">
    <property type="term" value="P:regulation of nitrogen utilization"/>
    <property type="evidence" value="ECO:0007669"/>
    <property type="project" value="TreeGrafter"/>
</dbReference>
<protein>
    <recommendedName>
        <fullName evidence="2">DUF3295 domain-containing protein</fullName>
    </recommendedName>
</protein>
<dbReference type="Proteomes" id="UP000008064">
    <property type="component" value="Unassembled WGS sequence"/>
</dbReference>
<dbReference type="InterPro" id="IPR021711">
    <property type="entry name" value="DUF3295"/>
</dbReference>
<name>F8NVR7_SERL9</name>
<dbReference type="GO" id="GO:0005737">
    <property type="term" value="C:cytoplasm"/>
    <property type="evidence" value="ECO:0007669"/>
    <property type="project" value="TreeGrafter"/>
</dbReference>
<feature type="non-terminal residue" evidence="3">
    <location>
        <position position="1"/>
    </location>
</feature>
<dbReference type="PANTHER" id="PTHR28014">
    <property type="entry name" value="NEGATIVE REGULATOR OF RAS-CAMP PATHWAY"/>
    <property type="match status" value="1"/>
</dbReference>